<dbReference type="OrthoDB" id="4500473at2759"/>
<comment type="caution">
    <text evidence="1">The sequence shown here is derived from an EMBL/GenBank/DDBJ whole genome shotgun (WGS) entry which is preliminary data.</text>
</comment>
<organism evidence="1 2">
    <name type="scientific">Colletotrichum simmondsii</name>
    <dbReference type="NCBI Taxonomy" id="703756"/>
    <lineage>
        <taxon>Eukaryota</taxon>
        <taxon>Fungi</taxon>
        <taxon>Dikarya</taxon>
        <taxon>Ascomycota</taxon>
        <taxon>Pezizomycotina</taxon>
        <taxon>Sordariomycetes</taxon>
        <taxon>Hypocreomycetidae</taxon>
        <taxon>Glomerellales</taxon>
        <taxon>Glomerellaceae</taxon>
        <taxon>Colletotrichum</taxon>
        <taxon>Colletotrichum acutatum species complex</taxon>
    </lineage>
</organism>
<evidence type="ECO:0000313" key="1">
    <source>
        <dbReference type="EMBL" id="KXH50684.1"/>
    </source>
</evidence>
<reference evidence="1 2" key="1">
    <citation type="submission" date="2014-02" db="EMBL/GenBank/DDBJ databases">
        <title>The genome sequence of Colletotrichum simmondsii CBS122122.</title>
        <authorList>
            <person name="Baroncelli R."/>
            <person name="Thon M.R."/>
        </authorList>
    </citation>
    <scope>NUCLEOTIDE SEQUENCE [LARGE SCALE GENOMIC DNA]</scope>
    <source>
        <strain evidence="1 2">CBS122122</strain>
    </source>
</reference>
<gene>
    <name evidence="1" type="ORF">CSIM01_01533</name>
</gene>
<keyword evidence="2" id="KW-1185">Reference proteome</keyword>
<dbReference type="AlphaFoldDB" id="A0A135TRD3"/>
<protein>
    <submittedName>
        <fullName evidence="1">Uncharacterized protein</fullName>
    </submittedName>
</protein>
<proteinExistence type="predicted"/>
<accession>A0A135TRD3</accession>
<dbReference type="Proteomes" id="UP000070328">
    <property type="component" value="Unassembled WGS sequence"/>
</dbReference>
<evidence type="ECO:0000313" key="2">
    <source>
        <dbReference type="Proteomes" id="UP000070328"/>
    </source>
</evidence>
<sequence>MTKYYFHAPNFDSNPESDSAPQLGSILANFNDFDPILNQNNIQYIHGSSRNTSVCHNFTDTDNRAIEAGAGLSVTAAQGLLGAADVIYSFLSSKKVVFECEMLETFEFFPDKDFISESIIASPNVQEFINSSVFGNKKVYMVTGLKIATGFSSSTTTETQHRPCLKISGSGAALGVPVEGGPSIDFAINHNQITGTGKTANKVIFAYKVACIKLKSDGDVDYSYKRGGKYSVDNSDGEDQAASPDWEVDDVDESYLGGLHYEMIQVDQVA</sequence>
<name>A0A135TRD3_9PEZI</name>
<dbReference type="EMBL" id="JFBX01000081">
    <property type="protein sequence ID" value="KXH50684.1"/>
    <property type="molecule type" value="Genomic_DNA"/>
</dbReference>